<dbReference type="InterPro" id="IPR002509">
    <property type="entry name" value="NODB_dom"/>
</dbReference>
<dbReference type="CDD" id="cd10918">
    <property type="entry name" value="CE4_NodB_like_5s_6s"/>
    <property type="match status" value="1"/>
</dbReference>
<accession>A0A1G1XY04</accession>
<name>A0A1G1XY04_9BACT</name>
<proteinExistence type="predicted"/>
<feature type="domain" description="NodB homology" evidence="3">
    <location>
        <begin position="78"/>
        <end position="261"/>
    </location>
</feature>
<dbReference type="Pfam" id="PF01522">
    <property type="entry name" value="Polysacc_deac_1"/>
    <property type="match status" value="1"/>
</dbReference>
<dbReference type="GO" id="GO:0005975">
    <property type="term" value="P:carbohydrate metabolic process"/>
    <property type="evidence" value="ECO:0007669"/>
    <property type="project" value="InterPro"/>
</dbReference>
<dbReference type="GO" id="GO:0016810">
    <property type="term" value="F:hydrolase activity, acting on carbon-nitrogen (but not peptide) bonds"/>
    <property type="evidence" value="ECO:0007669"/>
    <property type="project" value="InterPro"/>
</dbReference>
<dbReference type="PANTHER" id="PTHR34216">
    <property type="match status" value="1"/>
</dbReference>
<dbReference type="PANTHER" id="PTHR34216:SF3">
    <property type="entry name" value="POLY-BETA-1,6-N-ACETYL-D-GLUCOSAMINE N-DEACETYLASE"/>
    <property type="match status" value="1"/>
</dbReference>
<evidence type="ECO:0000256" key="1">
    <source>
        <dbReference type="ARBA" id="ARBA00004613"/>
    </source>
</evidence>
<dbReference type="Gene3D" id="3.20.20.370">
    <property type="entry name" value="Glycoside hydrolase/deacetylase"/>
    <property type="match status" value="1"/>
</dbReference>
<dbReference type="STRING" id="1797532.A2729_04060"/>
<evidence type="ECO:0000256" key="2">
    <source>
        <dbReference type="ARBA" id="ARBA00022729"/>
    </source>
</evidence>
<dbReference type="SUPFAM" id="SSF88713">
    <property type="entry name" value="Glycoside hydrolase/deacetylase"/>
    <property type="match status" value="1"/>
</dbReference>
<comment type="subcellular location">
    <subcellularLocation>
        <location evidence="1">Secreted</location>
    </subcellularLocation>
</comment>
<organism evidence="4 5">
    <name type="scientific">Candidatus Buchananbacteria bacterium RIFCSPHIGHO2_01_FULL_39_14</name>
    <dbReference type="NCBI Taxonomy" id="1797532"/>
    <lineage>
        <taxon>Bacteria</taxon>
        <taxon>Candidatus Buchananiibacteriota</taxon>
    </lineage>
</organism>
<evidence type="ECO:0000313" key="5">
    <source>
        <dbReference type="Proteomes" id="UP000178930"/>
    </source>
</evidence>
<evidence type="ECO:0000313" key="4">
    <source>
        <dbReference type="EMBL" id="OGY44928.1"/>
    </source>
</evidence>
<evidence type="ECO:0000259" key="3">
    <source>
        <dbReference type="PROSITE" id="PS51677"/>
    </source>
</evidence>
<keyword evidence="2" id="KW-0732">Signal</keyword>
<dbReference type="InterPro" id="IPR011330">
    <property type="entry name" value="Glyco_hydro/deAcase_b/a-brl"/>
</dbReference>
<dbReference type="AlphaFoldDB" id="A0A1G1XY04"/>
<dbReference type="InterPro" id="IPR051398">
    <property type="entry name" value="Polysacch_Deacetylase"/>
</dbReference>
<dbReference type="PROSITE" id="PS51677">
    <property type="entry name" value="NODB"/>
    <property type="match status" value="1"/>
</dbReference>
<sequence length="261" mass="30588">MKFLKILYFYFVIFLDRIWSKPAIPVLLYHSISEDQSRLAVSPKNFKRQIAYLASKGYECIDPLRLKLALEKKVLPKKKILITFDDGFRDNYLVVYPILKKYNFFATIFLATNFIGKKASFAKNLIDQKRPMLNREEIEKMSQAGFFFANHFGSHLPLTELNKDQITTEYHQAKDFIQSFPGRNFLFNVIAYPKNRNNSSIINQLDHLGVQLAFAGRGEVISKNSQILDLPRIEIFNTDSLLKLRAKLTPYYRNFKKNYDF</sequence>
<dbReference type="EMBL" id="MHIB01000009">
    <property type="protein sequence ID" value="OGY44928.1"/>
    <property type="molecule type" value="Genomic_DNA"/>
</dbReference>
<dbReference type="GO" id="GO:0005576">
    <property type="term" value="C:extracellular region"/>
    <property type="evidence" value="ECO:0007669"/>
    <property type="project" value="UniProtKB-SubCell"/>
</dbReference>
<protein>
    <recommendedName>
        <fullName evidence="3">NodB homology domain-containing protein</fullName>
    </recommendedName>
</protein>
<reference evidence="4 5" key="1">
    <citation type="journal article" date="2016" name="Nat. Commun.">
        <title>Thousands of microbial genomes shed light on interconnected biogeochemical processes in an aquifer system.</title>
        <authorList>
            <person name="Anantharaman K."/>
            <person name="Brown C.T."/>
            <person name="Hug L.A."/>
            <person name="Sharon I."/>
            <person name="Castelle C.J."/>
            <person name="Probst A.J."/>
            <person name="Thomas B.C."/>
            <person name="Singh A."/>
            <person name="Wilkins M.J."/>
            <person name="Karaoz U."/>
            <person name="Brodie E.L."/>
            <person name="Williams K.H."/>
            <person name="Hubbard S.S."/>
            <person name="Banfield J.F."/>
        </authorList>
    </citation>
    <scope>NUCLEOTIDE SEQUENCE [LARGE SCALE GENOMIC DNA]</scope>
</reference>
<gene>
    <name evidence="4" type="ORF">A2729_04060</name>
</gene>
<dbReference type="Proteomes" id="UP000178930">
    <property type="component" value="Unassembled WGS sequence"/>
</dbReference>
<comment type="caution">
    <text evidence="4">The sequence shown here is derived from an EMBL/GenBank/DDBJ whole genome shotgun (WGS) entry which is preliminary data.</text>
</comment>